<organism evidence="2 3">
    <name type="scientific">Saccharothrix texasensis</name>
    <dbReference type="NCBI Taxonomy" id="103734"/>
    <lineage>
        <taxon>Bacteria</taxon>
        <taxon>Bacillati</taxon>
        <taxon>Actinomycetota</taxon>
        <taxon>Actinomycetes</taxon>
        <taxon>Pseudonocardiales</taxon>
        <taxon>Pseudonocardiaceae</taxon>
        <taxon>Saccharothrix</taxon>
    </lineage>
</organism>
<keyword evidence="3" id="KW-1185">Reference proteome</keyword>
<feature type="transmembrane region" description="Helical" evidence="1">
    <location>
        <begin position="26"/>
        <end position="47"/>
    </location>
</feature>
<keyword evidence="1" id="KW-1133">Transmembrane helix</keyword>
<keyword evidence="1" id="KW-0812">Transmembrane</keyword>
<comment type="caution">
    <text evidence="2">The sequence shown here is derived from an EMBL/GenBank/DDBJ whole genome shotgun (WGS) entry which is preliminary data.</text>
</comment>
<sequence>MHGAGRLTDQSSSQRSRRGGLGSNPWFLLGGTAIALVSLIAALLGPVPEFLRPRTKVSNIEVKSTNTDSVTQFMIPLSAPFDEAPEAFMFCTPPVLAWLEKVGMEVPPKQNLSIRNTAEDGAMLSVSNIRAVDVRKSEPERMIRFHCPNAGLGDSVSLDVRLDFDLQAKVRDRETEEYKPFAFNLEPGEQGSIEINFKRDELYSYSGRMVADVLTGNSVETIELPLDGSGDGFNFVGTGEFTRLEMGPGDYRKKGLFKCTLYDRLKRWRDDKGVTNFDCSATQVRYIVASMS</sequence>
<evidence type="ECO:0000313" key="2">
    <source>
        <dbReference type="EMBL" id="ROP38968.1"/>
    </source>
</evidence>
<reference evidence="2 3" key="1">
    <citation type="submission" date="2018-11" db="EMBL/GenBank/DDBJ databases">
        <title>Sequencing the genomes of 1000 actinobacteria strains.</title>
        <authorList>
            <person name="Klenk H.-P."/>
        </authorList>
    </citation>
    <scope>NUCLEOTIDE SEQUENCE [LARGE SCALE GENOMIC DNA]</scope>
    <source>
        <strain evidence="2 3">DSM 44231</strain>
    </source>
</reference>
<evidence type="ECO:0000313" key="3">
    <source>
        <dbReference type="Proteomes" id="UP000268727"/>
    </source>
</evidence>
<proteinExistence type="predicted"/>
<keyword evidence="1" id="KW-0472">Membrane</keyword>
<evidence type="ECO:0000256" key="1">
    <source>
        <dbReference type="SAM" id="Phobius"/>
    </source>
</evidence>
<dbReference type="AlphaFoldDB" id="A0A3N1H920"/>
<name>A0A3N1H920_9PSEU</name>
<dbReference type="EMBL" id="RJKM01000001">
    <property type="protein sequence ID" value="ROP38968.1"/>
    <property type="molecule type" value="Genomic_DNA"/>
</dbReference>
<protein>
    <submittedName>
        <fullName evidence="2">Uncharacterized protein</fullName>
    </submittedName>
</protein>
<gene>
    <name evidence="2" type="ORF">EDD40_4335</name>
</gene>
<accession>A0A3N1H920</accession>
<dbReference type="Proteomes" id="UP000268727">
    <property type="component" value="Unassembled WGS sequence"/>
</dbReference>